<evidence type="ECO:0000313" key="14">
    <source>
        <dbReference type="EMBL" id="KAE7999217.1"/>
    </source>
</evidence>
<dbReference type="SUPFAM" id="SSF49503">
    <property type="entry name" value="Cupredoxins"/>
    <property type="match status" value="1"/>
</dbReference>
<comment type="similarity">
    <text evidence="9">Belongs to the early nodulin-like (ENODL) family.</text>
</comment>
<keyword evidence="7" id="KW-0325">Glycoprotein</keyword>
<dbReference type="FunFam" id="2.60.40.420:FF:000010">
    <property type="entry name" value="Early nodulin-like protein 1"/>
    <property type="match status" value="1"/>
</dbReference>
<dbReference type="InterPro" id="IPR041846">
    <property type="entry name" value="ENL_dom"/>
</dbReference>
<keyword evidence="2" id="KW-1003">Cell membrane</keyword>
<gene>
    <name evidence="14" type="ORF">FH972_003672</name>
</gene>
<protein>
    <recommendedName>
        <fullName evidence="13">Phytocyanin domain-containing protein</fullName>
    </recommendedName>
</protein>
<proteinExistence type="inferred from homology"/>
<evidence type="ECO:0000256" key="3">
    <source>
        <dbReference type="ARBA" id="ARBA00022622"/>
    </source>
</evidence>
<evidence type="ECO:0000313" key="15">
    <source>
        <dbReference type="Proteomes" id="UP000327013"/>
    </source>
</evidence>
<dbReference type="EMBL" id="CM017321">
    <property type="protein sequence ID" value="KAE7999217.1"/>
    <property type="molecule type" value="Genomic_DNA"/>
</dbReference>
<evidence type="ECO:0000256" key="7">
    <source>
        <dbReference type="ARBA" id="ARBA00023180"/>
    </source>
</evidence>
<organism evidence="14 15">
    <name type="scientific">Carpinus fangiana</name>
    <dbReference type="NCBI Taxonomy" id="176857"/>
    <lineage>
        <taxon>Eukaryota</taxon>
        <taxon>Viridiplantae</taxon>
        <taxon>Streptophyta</taxon>
        <taxon>Embryophyta</taxon>
        <taxon>Tracheophyta</taxon>
        <taxon>Spermatophyta</taxon>
        <taxon>Magnoliopsida</taxon>
        <taxon>eudicotyledons</taxon>
        <taxon>Gunneridae</taxon>
        <taxon>Pentapetalae</taxon>
        <taxon>rosids</taxon>
        <taxon>fabids</taxon>
        <taxon>Fagales</taxon>
        <taxon>Betulaceae</taxon>
        <taxon>Carpinus</taxon>
    </lineage>
</organism>
<feature type="signal peptide" evidence="12">
    <location>
        <begin position="1"/>
        <end position="25"/>
    </location>
</feature>
<name>A0A5N6QJ89_9ROSI</name>
<evidence type="ECO:0000256" key="5">
    <source>
        <dbReference type="ARBA" id="ARBA00023136"/>
    </source>
</evidence>
<dbReference type="InterPro" id="IPR008972">
    <property type="entry name" value="Cupredoxin"/>
</dbReference>
<sequence length="187" mass="20273">MASRLGIFCTSAMAILVAMSVGVIAVKEFKVGGEVGWMVPDATNTAMYSQWAERHRFHIGDSLTFEYNNDSVLVVNKYDYYHCNTTEPITAFNDGNSAVVKLDRPGPFYFISGAPDHCNNGQRLLVDVMSPHGRHPSPPSVAFPPETDKQGPSPSTLPSSGVVVSATLSSVFRVLIAGFVTFLWSAL</sequence>
<keyword evidence="15" id="KW-1185">Reference proteome</keyword>
<evidence type="ECO:0000256" key="9">
    <source>
        <dbReference type="ARBA" id="ARBA00035011"/>
    </source>
</evidence>
<evidence type="ECO:0000256" key="10">
    <source>
        <dbReference type="SAM" id="MobiDB-lite"/>
    </source>
</evidence>
<dbReference type="InterPro" id="IPR039391">
    <property type="entry name" value="Phytocyanin-like"/>
</dbReference>
<keyword evidence="8" id="KW-0449">Lipoprotein</keyword>
<keyword evidence="5 11" id="KW-0472">Membrane</keyword>
<dbReference type="GO" id="GO:0098552">
    <property type="term" value="C:side of membrane"/>
    <property type="evidence" value="ECO:0007669"/>
    <property type="project" value="UniProtKB-KW"/>
</dbReference>
<reference evidence="14 15" key="1">
    <citation type="submission" date="2019-06" db="EMBL/GenBank/DDBJ databases">
        <title>A chromosomal-level reference genome of Carpinus fangiana (Coryloideae, Betulaceae).</title>
        <authorList>
            <person name="Yang X."/>
            <person name="Wang Z."/>
            <person name="Zhang L."/>
            <person name="Hao G."/>
            <person name="Liu J."/>
            <person name="Yang Y."/>
        </authorList>
    </citation>
    <scope>NUCLEOTIDE SEQUENCE [LARGE SCALE GENOMIC DNA]</scope>
    <source>
        <strain evidence="14">Cfa_2016G</strain>
        <tissue evidence="14">Leaf</tissue>
    </source>
</reference>
<comment type="subcellular location">
    <subcellularLocation>
        <location evidence="1">Cell membrane</location>
        <topology evidence="1">Lipid-anchor</topology>
        <topology evidence="1">GPI-anchor</topology>
    </subcellularLocation>
</comment>
<evidence type="ECO:0000256" key="2">
    <source>
        <dbReference type="ARBA" id="ARBA00022475"/>
    </source>
</evidence>
<evidence type="ECO:0000256" key="6">
    <source>
        <dbReference type="ARBA" id="ARBA00023157"/>
    </source>
</evidence>
<feature type="region of interest" description="Disordered" evidence="10">
    <location>
        <begin position="129"/>
        <end position="158"/>
    </location>
</feature>
<evidence type="ECO:0000256" key="11">
    <source>
        <dbReference type="SAM" id="Phobius"/>
    </source>
</evidence>
<evidence type="ECO:0000256" key="8">
    <source>
        <dbReference type="ARBA" id="ARBA00023288"/>
    </source>
</evidence>
<feature type="chain" id="PRO_5024324933" description="Phytocyanin domain-containing protein" evidence="12">
    <location>
        <begin position="26"/>
        <end position="187"/>
    </location>
</feature>
<dbReference type="GO" id="GO:0005886">
    <property type="term" value="C:plasma membrane"/>
    <property type="evidence" value="ECO:0007669"/>
    <property type="project" value="UniProtKB-SubCell"/>
</dbReference>
<dbReference type="Pfam" id="PF02298">
    <property type="entry name" value="Cu_bind_like"/>
    <property type="match status" value="1"/>
</dbReference>
<keyword evidence="6" id="KW-1015">Disulfide bond</keyword>
<keyword evidence="3" id="KW-0336">GPI-anchor</keyword>
<accession>A0A5N6QJ89</accession>
<keyword evidence="11" id="KW-1133">Transmembrane helix</keyword>
<dbReference type="AlphaFoldDB" id="A0A5N6QJ89"/>
<dbReference type="OrthoDB" id="1933543at2759"/>
<keyword evidence="11" id="KW-0812">Transmembrane</keyword>
<evidence type="ECO:0000256" key="12">
    <source>
        <dbReference type="SAM" id="SignalP"/>
    </source>
</evidence>
<dbReference type="PROSITE" id="PS51485">
    <property type="entry name" value="PHYTOCYANIN"/>
    <property type="match status" value="1"/>
</dbReference>
<evidence type="ECO:0000256" key="4">
    <source>
        <dbReference type="ARBA" id="ARBA00022729"/>
    </source>
</evidence>
<evidence type="ECO:0000259" key="13">
    <source>
        <dbReference type="PROSITE" id="PS51485"/>
    </source>
</evidence>
<keyword evidence="4 12" id="KW-0732">Signal</keyword>
<dbReference type="InterPro" id="IPR003245">
    <property type="entry name" value="Phytocyanin_dom"/>
</dbReference>
<dbReference type="Gene3D" id="2.60.40.420">
    <property type="entry name" value="Cupredoxins - blue copper proteins"/>
    <property type="match status" value="1"/>
</dbReference>
<feature type="domain" description="Phytocyanin" evidence="13">
    <location>
        <begin position="27"/>
        <end position="130"/>
    </location>
</feature>
<dbReference type="PANTHER" id="PTHR33021">
    <property type="entry name" value="BLUE COPPER PROTEIN"/>
    <property type="match status" value="1"/>
</dbReference>
<dbReference type="CDD" id="cd11019">
    <property type="entry name" value="OsENODL1_like"/>
    <property type="match status" value="1"/>
</dbReference>
<evidence type="ECO:0000256" key="1">
    <source>
        <dbReference type="ARBA" id="ARBA00004609"/>
    </source>
</evidence>
<dbReference type="PANTHER" id="PTHR33021:SF234">
    <property type="entry name" value="EARLY NODULIN-LIKE PROTEIN 7"/>
    <property type="match status" value="1"/>
</dbReference>
<feature type="transmembrane region" description="Helical" evidence="11">
    <location>
        <begin position="162"/>
        <end position="184"/>
    </location>
</feature>
<dbReference type="Proteomes" id="UP000327013">
    <property type="component" value="Chromosome 1"/>
</dbReference>
<dbReference type="GO" id="GO:0009055">
    <property type="term" value="F:electron transfer activity"/>
    <property type="evidence" value="ECO:0007669"/>
    <property type="project" value="InterPro"/>
</dbReference>